<proteinExistence type="predicted"/>
<evidence type="ECO:0000313" key="2">
    <source>
        <dbReference type="Proteomes" id="UP001454036"/>
    </source>
</evidence>
<sequence>MVRVLYMIGTRASFNFGQFIFDPTVQHAQSHAMLKPIAYPSLLCSIIESKHSDIVTVADEVGPSPGLLTISPKLLQGIHVKPPKNDLCMAMFLGQIGGDSPDEESYGGVLCVYFGCPGDVS</sequence>
<evidence type="ECO:0000313" key="1">
    <source>
        <dbReference type="EMBL" id="GAA0163876.1"/>
    </source>
</evidence>
<accession>A0AAV3QKT5</accession>
<dbReference type="Proteomes" id="UP001454036">
    <property type="component" value="Unassembled WGS sequence"/>
</dbReference>
<organism evidence="1 2">
    <name type="scientific">Lithospermum erythrorhizon</name>
    <name type="common">Purple gromwell</name>
    <name type="synonym">Lithospermum officinale var. erythrorhizon</name>
    <dbReference type="NCBI Taxonomy" id="34254"/>
    <lineage>
        <taxon>Eukaryota</taxon>
        <taxon>Viridiplantae</taxon>
        <taxon>Streptophyta</taxon>
        <taxon>Embryophyta</taxon>
        <taxon>Tracheophyta</taxon>
        <taxon>Spermatophyta</taxon>
        <taxon>Magnoliopsida</taxon>
        <taxon>eudicotyledons</taxon>
        <taxon>Gunneridae</taxon>
        <taxon>Pentapetalae</taxon>
        <taxon>asterids</taxon>
        <taxon>lamiids</taxon>
        <taxon>Boraginales</taxon>
        <taxon>Boraginaceae</taxon>
        <taxon>Boraginoideae</taxon>
        <taxon>Lithospermeae</taxon>
        <taxon>Lithospermum</taxon>
    </lineage>
</organism>
<dbReference type="AlphaFoldDB" id="A0AAV3QKT5"/>
<reference evidence="1 2" key="1">
    <citation type="submission" date="2024-01" db="EMBL/GenBank/DDBJ databases">
        <title>The complete chloroplast genome sequence of Lithospermum erythrorhizon: insights into the phylogenetic relationship among Boraginaceae species and the maternal lineages of purple gromwells.</title>
        <authorList>
            <person name="Okada T."/>
            <person name="Watanabe K."/>
        </authorList>
    </citation>
    <scope>NUCLEOTIDE SEQUENCE [LARGE SCALE GENOMIC DNA]</scope>
</reference>
<gene>
    <name evidence="1" type="ORF">LIER_19645</name>
</gene>
<name>A0AAV3QKT5_LITER</name>
<comment type="caution">
    <text evidence="1">The sequence shown here is derived from an EMBL/GenBank/DDBJ whole genome shotgun (WGS) entry which is preliminary data.</text>
</comment>
<keyword evidence="2" id="KW-1185">Reference proteome</keyword>
<protein>
    <submittedName>
        <fullName evidence="1">Uncharacterized protein</fullName>
    </submittedName>
</protein>
<dbReference type="EMBL" id="BAABME010004879">
    <property type="protein sequence ID" value="GAA0163876.1"/>
    <property type="molecule type" value="Genomic_DNA"/>
</dbReference>